<dbReference type="EMBL" id="CP004353">
    <property type="protein sequence ID" value="AHI23316.1"/>
    <property type="molecule type" value="Genomic_DNA"/>
</dbReference>
<dbReference type="HOGENOM" id="CLU_028518_1_1_11"/>
<dbReference type="PANTHER" id="PTHR43386">
    <property type="entry name" value="OLIGOPEPTIDE TRANSPORT SYSTEM PERMEASE PROTEIN APPC"/>
    <property type="match status" value="1"/>
</dbReference>
<dbReference type="STRING" id="1224164.B843_09655"/>
<dbReference type="Pfam" id="PF00528">
    <property type="entry name" value="BPD_transp_1"/>
    <property type="match status" value="1"/>
</dbReference>
<keyword evidence="3" id="KW-1003">Cell membrane</keyword>
<keyword evidence="2 7" id="KW-0813">Transport</keyword>
<feature type="transmembrane region" description="Helical" evidence="7">
    <location>
        <begin position="242"/>
        <end position="261"/>
    </location>
</feature>
<protein>
    <submittedName>
        <fullName evidence="9">Putative oligopeptide ABC transport system membrane protein</fullName>
    </submittedName>
</protein>
<proteinExistence type="inferred from homology"/>
<feature type="transmembrane region" description="Helical" evidence="7">
    <location>
        <begin position="12"/>
        <end position="32"/>
    </location>
</feature>
<evidence type="ECO:0000256" key="7">
    <source>
        <dbReference type="RuleBase" id="RU363032"/>
    </source>
</evidence>
<keyword evidence="4 7" id="KW-0812">Transmembrane</keyword>
<keyword evidence="10" id="KW-1185">Reference proteome</keyword>
<dbReference type="CDD" id="cd06261">
    <property type="entry name" value="TM_PBP2"/>
    <property type="match status" value="1"/>
</dbReference>
<dbReference type="SUPFAM" id="SSF161098">
    <property type="entry name" value="MetI-like"/>
    <property type="match status" value="1"/>
</dbReference>
<keyword evidence="5 7" id="KW-1133">Transmembrane helix</keyword>
<feature type="transmembrane region" description="Helical" evidence="7">
    <location>
        <begin position="111"/>
        <end position="130"/>
    </location>
</feature>
<feature type="transmembrane region" description="Helical" evidence="7">
    <location>
        <begin position="185"/>
        <end position="207"/>
    </location>
</feature>
<evidence type="ECO:0000256" key="2">
    <source>
        <dbReference type="ARBA" id="ARBA00022448"/>
    </source>
</evidence>
<dbReference type="InterPro" id="IPR000515">
    <property type="entry name" value="MetI-like"/>
</dbReference>
<reference evidence="9 10" key="1">
    <citation type="submission" date="2013-02" db="EMBL/GenBank/DDBJ databases">
        <title>The complete genome sequence of Corynebacterium vitaeruminis DSM 20294.</title>
        <authorList>
            <person name="Ruckert C."/>
            <person name="Albersmeier A."/>
            <person name="Kalinowski J."/>
        </authorList>
    </citation>
    <scope>NUCLEOTIDE SEQUENCE [LARGE SCALE GENOMIC DNA]</scope>
    <source>
        <strain evidence="10">ATCC 10234</strain>
    </source>
</reference>
<evidence type="ECO:0000313" key="9">
    <source>
        <dbReference type="EMBL" id="AHI23316.1"/>
    </source>
</evidence>
<evidence type="ECO:0000259" key="8">
    <source>
        <dbReference type="PROSITE" id="PS50928"/>
    </source>
</evidence>
<gene>
    <name evidence="9" type="ORF">B843_09655</name>
</gene>
<dbReference type="GO" id="GO:0055085">
    <property type="term" value="P:transmembrane transport"/>
    <property type="evidence" value="ECO:0007669"/>
    <property type="project" value="InterPro"/>
</dbReference>
<dbReference type="InterPro" id="IPR035906">
    <property type="entry name" value="MetI-like_sf"/>
</dbReference>
<dbReference type="PROSITE" id="PS50928">
    <property type="entry name" value="ABC_TM1"/>
    <property type="match status" value="1"/>
</dbReference>
<keyword evidence="6 7" id="KW-0472">Membrane</keyword>
<evidence type="ECO:0000256" key="3">
    <source>
        <dbReference type="ARBA" id="ARBA00022475"/>
    </source>
</evidence>
<dbReference type="eggNOG" id="COG1173">
    <property type="taxonomic scope" value="Bacteria"/>
</dbReference>
<evidence type="ECO:0000256" key="5">
    <source>
        <dbReference type="ARBA" id="ARBA00022989"/>
    </source>
</evidence>
<dbReference type="AlphaFoldDB" id="W5Y210"/>
<dbReference type="Gene3D" id="1.10.3720.10">
    <property type="entry name" value="MetI-like"/>
    <property type="match status" value="1"/>
</dbReference>
<dbReference type="Proteomes" id="UP000019222">
    <property type="component" value="Chromosome"/>
</dbReference>
<comment type="similarity">
    <text evidence="7">Belongs to the binding-protein-dependent transport system permease family.</text>
</comment>
<dbReference type="KEGG" id="cvt:B843_09655"/>
<dbReference type="GO" id="GO:0005886">
    <property type="term" value="C:plasma membrane"/>
    <property type="evidence" value="ECO:0007669"/>
    <property type="project" value="UniProtKB-SubCell"/>
</dbReference>
<dbReference type="PANTHER" id="PTHR43386:SF25">
    <property type="entry name" value="PEPTIDE ABC TRANSPORTER PERMEASE PROTEIN"/>
    <property type="match status" value="1"/>
</dbReference>
<evidence type="ECO:0000256" key="4">
    <source>
        <dbReference type="ARBA" id="ARBA00022692"/>
    </source>
</evidence>
<evidence type="ECO:0000256" key="1">
    <source>
        <dbReference type="ARBA" id="ARBA00004651"/>
    </source>
</evidence>
<feature type="transmembrane region" description="Helical" evidence="7">
    <location>
        <begin position="74"/>
        <end position="99"/>
    </location>
</feature>
<organism evidence="9 10">
    <name type="scientific">Corynebacterium vitaeruminis DSM 20294</name>
    <dbReference type="NCBI Taxonomy" id="1224164"/>
    <lineage>
        <taxon>Bacteria</taxon>
        <taxon>Bacillati</taxon>
        <taxon>Actinomycetota</taxon>
        <taxon>Actinomycetes</taxon>
        <taxon>Mycobacteriales</taxon>
        <taxon>Corynebacteriaceae</taxon>
        <taxon>Corynebacterium</taxon>
    </lineage>
</organism>
<name>W5Y210_9CORY</name>
<dbReference type="InterPro" id="IPR050366">
    <property type="entry name" value="BP-dependent_transpt_permease"/>
</dbReference>
<sequence length="286" mass="29768">MKTFFHRMPATGIIGAAIVAVVVLMALVSLVWTPVDPLHVDAAIRLQGPSLHHLLGTDRYGRDVLSQIMVGARITLLVGVVAVGVACVIGVPLGIWAGMRRGVAESVIMRGSDLLLAFPGLLLAIIATAMFGATTLTAMIAIGLASVPAFARISRAGTLSVMGRDFIAASYSAGKGSWFVARRHVLPNIASLIIVQASVAFALAILAEAGLSFLGLGTPPPDPSWGRMLQSAQSSLATAPQLALWPGLSIAATVLGFNLLGDGLRDLADPRQLSMTEKHDALRKAA</sequence>
<feature type="domain" description="ABC transmembrane type-1" evidence="8">
    <location>
        <begin position="72"/>
        <end position="261"/>
    </location>
</feature>
<dbReference type="RefSeq" id="WP_025253327.1">
    <property type="nucleotide sequence ID" value="NZ_CP004353.1"/>
</dbReference>
<dbReference type="PATRIC" id="fig|1224164.3.peg.1950"/>
<evidence type="ECO:0000313" key="10">
    <source>
        <dbReference type="Proteomes" id="UP000019222"/>
    </source>
</evidence>
<accession>W5Y210</accession>
<comment type="subcellular location">
    <subcellularLocation>
        <location evidence="1 7">Cell membrane</location>
        <topology evidence="1 7">Multi-pass membrane protein</topology>
    </subcellularLocation>
</comment>
<evidence type="ECO:0000256" key="6">
    <source>
        <dbReference type="ARBA" id="ARBA00023136"/>
    </source>
</evidence>